<dbReference type="GO" id="GO:0042797">
    <property type="term" value="P:tRNA transcription by RNA polymerase III"/>
    <property type="evidence" value="ECO:0007669"/>
    <property type="project" value="TreeGrafter"/>
</dbReference>
<dbReference type="AlphaFoldDB" id="A0A6A6P4I5"/>
<protein>
    <submittedName>
        <fullName evidence="2">Sin-like protein conserved region-domain-containing protein</fullName>
    </submittedName>
</protein>
<name>A0A6A6P4I5_9PEZI</name>
<keyword evidence="3" id="KW-1185">Reference proteome</keyword>
<evidence type="ECO:0000313" key="3">
    <source>
        <dbReference type="Proteomes" id="UP000799766"/>
    </source>
</evidence>
<feature type="region of interest" description="Disordered" evidence="1">
    <location>
        <begin position="402"/>
        <end position="426"/>
    </location>
</feature>
<dbReference type="EMBL" id="MU001676">
    <property type="protein sequence ID" value="KAF2458906.1"/>
    <property type="molecule type" value="Genomic_DNA"/>
</dbReference>
<gene>
    <name evidence="2" type="ORF">BDY21DRAFT_370428</name>
</gene>
<dbReference type="Proteomes" id="UP000799766">
    <property type="component" value="Unassembled WGS sequence"/>
</dbReference>
<organism evidence="2 3">
    <name type="scientific">Lineolata rhizophorae</name>
    <dbReference type="NCBI Taxonomy" id="578093"/>
    <lineage>
        <taxon>Eukaryota</taxon>
        <taxon>Fungi</taxon>
        <taxon>Dikarya</taxon>
        <taxon>Ascomycota</taxon>
        <taxon>Pezizomycotina</taxon>
        <taxon>Dothideomycetes</taxon>
        <taxon>Dothideomycetes incertae sedis</taxon>
        <taxon>Lineolatales</taxon>
        <taxon>Lineolataceae</taxon>
        <taxon>Lineolata</taxon>
    </lineage>
</organism>
<feature type="region of interest" description="Disordered" evidence="1">
    <location>
        <begin position="1"/>
        <end position="55"/>
    </location>
</feature>
<proteinExistence type="predicted"/>
<reference evidence="2" key="1">
    <citation type="journal article" date="2020" name="Stud. Mycol.">
        <title>101 Dothideomycetes genomes: a test case for predicting lifestyles and emergence of pathogens.</title>
        <authorList>
            <person name="Haridas S."/>
            <person name="Albert R."/>
            <person name="Binder M."/>
            <person name="Bloem J."/>
            <person name="Labutti K."/>
            <person name="Salamov A."/>
            <person name="Andreopoulos B."/>
            <person name="Baker S."/>
            <person name="Barry K."/>
            <person name="Bills G."/>
            <person name="Bluhm B."/>
            <person name="Cannon C."/>
            <person name="Castanera R."/>
            <person name="Culley D."/>
            <person name="Daum C."/>
            <person name="Ezra D."/>
            <person name="Gonzalez J."/>
            <person name="Henrissat B."/>
            <person name="Kuo A."/>
            <person name="Liang C."/>
            <person name="Lipzen A."/>
            <person name="Lutzoni F."/>
            <person name="Magnuson J."/>
            <person name="Mondo S."/>
            <person name="Nolan M."/>
            <person name="Ohm R."/>
            <person name="Pangilinan J."/>
            <person name="Park H.-J."/>
            <person name="Ramirez L."/>
            <person name="Alfaro M."/>
            <person name="Sun H."/>
            <person name="Tritt A."/>
            <person name="Yoshinaga Y."/>
            <person name="Zwiers L.-H."/>
            <person name="Turgeon B."/>
            <person name="Goodwin S."/>
            <person name="Spatafora J."/>
            <person name="Crous P."/>
            <person name="Grigoriev I."/>
        </authorList>
    </citation>
    <scope>NUCLEOTIDE SEQUENCE</scope>
    <source>
        <strain evidence="2">ATCC 16933</strain>
    </source>
</reference>
<dbReference type="Pfam" id="PF04801">
    <property type="entry name" value="RPC5"/>
    <property type="match status" value="2"/>
</dbReference>
<dbReference type="InterPro" id="IPR006886">
    <property type="entry name" value="RNA_pol_III_Rpc5"/>
</dbReference>
<accession>A0A6A6P4I5</accession>
<dbReference type="PANTHER" id="PTHR12069">
    <property type="entry name" value="DNA-DIRECTED RNA POLYMERASES III 80 KDA POLYPEPTIDE RNA POLYMERASE III SUBUNIT 5"/>
    <property type="match status" value="1"/>
</dbReference>
<dbReference type="OrthoDB" id="340681at2759"/>
<evidence type="ECO:0000313" key="2">
    <source>
        <dbReference type="EMBL" id="KAF2458906.1"/>
    </source>
</evidence>
<feature type="compositionally biased region" description="Low complexity" evidence="1">
    <location>
        <begin position="42"/>
        <end position="54"/>
    </location>
</feature>
<dbReference type="GO" id="GO:0005666">
    <property type="term" value="C:RNA polymerase III complex"/>
    <property type="evidence" value="ECO:0007669"/>
    <property type="project" value="TreeGrafter"/>
</dbReference>
<evidence type="ECO:0000256" key="1">
    <source>
        <dbReference type="SAM" id="MobiDB-lite"/>
    </source>
</evidence>
<dbReference type="PANTHER" id="PTHR12069:SF0">
    <property type="entry name" value="DNA-DIRECTED RNA POLYMERASE III SUBUNIT RPC5"/>
    <property type="match status" value="1"/>
</dbReference>
<feature type="compositionally biased region" description="Acidic residues" evidence="1">
    <location>
        <begin position="1"/>
        <end position="10"/>
    </location>
</feature>
<sequence length="426" mass="45219">MADTDNDDDPVIATYDVFITPPPAPPSTSFPSTDENAAGSGATPAPETRPPAAADNNHQIYLFQYPNRPRDQPYKHSNGSAPLELRLKPCSGFVELDVPIDTAAHFDRRRAVVWGEALRCAAGGGGGGGGGVGGEGPAGAGQASFGLAAGFSLPLGFNAGAGRPGGRGGGAVGPVGGRGGAAGEVAGDEVNEDMIEELLDNFPAANRQGRVLNRQTLGGQIVTDEPDKPVYMLGAFRGKELHLTKLSGVVQLRPQFHHVDAKAHLDKISATTRNRHAGGEPAAAEPLRSTEPRMMQMSIKQTDPDGASSAATREYLQVAHEEPWQRLAYMDEDTVEAYHMYHEKLFLQDTAKAQRLVSSMTNDEYLDAISAPRHDPSGRVKKKPLTKKQMRAVELEVMSDHEAEGEAQADVMAGAEGETAVDPMEV</sequence>